<feature type="region of interest" description="Disordered" evidence="1">
    <location>
        <begin position="14"/>
        <end position="37"/>
    </location>
</feature>
<gene>
    <name evidence="2" type="ORF">PXEA_LOCUS5445</name>
</gene>
<organism evidence="2 3">
    <name type="scientific">Protopolystoma xenopodis</name>
    <dbReference type="NCBI Taxonomy" id="117903"/>
    <lineage>
        <taxon>Eukaryota</taxon>
        <taxon>Metazoa</taxon>
        <taxon>Spiralia</taxon>
        <taxon>Lophotrochozoa</taxon>
        <taxon>Platyhelminthes</taxon>
        <taxon>Monogenea</taxon>
        <taxon>Polyopisthocotylea</taxon>
        <taxon>Polystomatidea</taxon>
        <taxon>Polystomatidae</taxon>
        <taxon>Protopolystoma</taxon>
    </lineage>
</organism>
<sequence>MPAFLDLGIRDLMPEEDVESESQDLENLDTGSIDDNGSLDHISSEDMDEACRAAPTPGVINRAADAARIPLARLSDHSN</sequence>
<name>A0A3S4ZU34_9PLAT</name>
<proteinExistence type="predicted"/>
<feature type="compositionally biased region" description="Acidic residues" evidence="1">
    <location>
        <begin position="14"/>
        <end position="27"/>
    </location>
</feature>
<dbReference type="Proteomes" id="UP000784294">
    <property type="component" value="Unassembled WGS sequence"/>
</dbReference>
<dbReference type="AlphaFoldDB" id="A0A3S4ZU34"/>
<dbReference type="EMBL" id="CAAALY010013493">
    <property type="protein sequence ID" value="VEL12005.1"/>
    <property type="molecule type" value="Genomic_DNA"/>
</dbReference>
<comment type="caution">
    <text evidence="2">The sequence shown here is derived from an EMBL/GenBank/DDBJ whole genome shotgun (WGS) entry which is preliminary data.</text>
</comment>
<evidence type="ECO:0000313" key="2">
    <source>
        <dbReference type="EMBL" id="VEL12005.1"/>
    </source>
</evidence>
<reference evidence="2" key="1">
    <citation type="submission" date="2018-11" db="EMBL/GenBank/DDBJ databases">
        <authorList>
            <consortium name="Pathogen Informatics"/>
        </authorList>
    </citation>
    <scope>NUCLEOTIDE SEQUENCE</scope>
</reference>
<accession>A0A3S4ZU34</accession>
<evidence type="ECO:0000313" key="3">
    <source>
        <dbReference type="Proteomes" id="UP000784294"/>
    </source>
</evidence>
<protein>
    <submittedName>
        <fullName evidence="2">Uncharacterized protein</fullName>
    </submittedName>
</protein>
<keyword evidence="3" id="KW-1185">Reference proteome</keyword>
<evidence type="ECO:0000256" key="1">
    <source>
        <dbReference type="SAM" id="MobiDB-lite"/>
    </source>
</evidence>